<reference evidence="2" key="1">
    <citation type="submission" date="2017-09" db="EMBL/GenBank/DDBJ databases">
        <authorList>
            <person name="Palmer M."/>
            <person name="Steenkamp E.T."/>
            <person name="Coetzee M.P."/>
            <person name="Avontuur J.R."/>
            <person name="Van Zyl E."/>
            <person name="Chan W.-Y."/>
            <person name="Blom J."/>
            <person name="Venter S.N."/>
        </authorList>
    </citation>
    <scope>NUCLEOTIDE SEQUENCE [LARGE SCALE GENOMIC DNA]</scope>
    <source>
        <strain evidence="2">QC88-366</strain>
    </source>
</reference>
<evidence type="ECO:0000313" key="2">
    <source>
        <dbReference type="Proteomes" id="UP000236345"/>
    </source>
</evidence>
<dbReference type="Proteomes" id="UP000236345">
    <property type="component" value="Unassembled WGS sequence"/>
</dbReference>
<accession>A0A2K1Q9A7</accession>
<dbReference type="EMBL" id="NWUO01000007">
    <property type="protein sequence ID" value="PNS11626.1"/>
    <property type="molecule type" value="Genomic_DNA"/>
</dbReference>
<dbReference type="NCBIfam" id="TIGR01847">
    <property type="entry name" value="bacteriocin_sig"/>
    <property type="match status" value="1"/>
</dbReference>
<evidence type="ECO:0000313" key="1">
    <source>
        <dbReference type="EMBL" id="PNS11626.1"/>
    </source>
</evidence>
<dbReference type="InterPro" id="IPR010133">
    <property type="entry name" value="Bacteriocin_signal_seq"/>
</dbReference>
<comment type="caution">
    <text evidence="1">The sequence shown here is derived from an EMBL/GenBank/DDBJ whole genome shotgun (WGS) entry which is preliminary data.</text>
</comment>
<dbReference type="AlphaFoldDB" id="A0A2K1Q9A7"/>
<protein>
    <submittedName>
        <fullName evidence="1">Uncharacterized protein</fullName>
    </submittedName>
</protein>
<proteinExistence type="predicted"/>
<organism evidence="1 2">
    <name type="scientific">Mixta theicola</name>
    <dbReference type="NCBI Taxonomy" id="1458355"/>
    <lineage>
        <taxon>Bacteria</taxon>
        <taxon>Pseudomonadati</taxon>
        <taxon>Pseudomonadota</taxon>
        <taxon>Gammaproteobacteria</taxon>
        <taxon>Enterobacterales</taxon>
        <taxon>Erwiniaceae</taxon>
        <taxon>Mixta</taxon>
    </lineage>
</organism>
<sequence length="101" mass="11151">MPEDEKNTLNIVRRLKMKVLNNNELAQVSGGLSNFDVYPFPLPIFVLDPAFRPVSGIQPLPDVVHNFLPGTIDSILFGDSMVTAGGIQEIVDPMFSVKPRN</sequence>
<gene>
    <name evidence="1" type="ORF">COO59_11465</name>
</gene>
<keyword evidence="2" id="KW-1185">Reference proteome</keyword>
<name>A0A2K1Q9A7_9GAMM</name>